<keyword evidence="2" id="KW-1185">Reference proteome</keyword>
<gene>
    <name evidence="1" type="ORF">POCTA_138.1.T0990008</name>
</gene>
<evidence type="ECO:0000313" key="2">
    <source>
        <dbReference type="Proteomes" id="UP000683925"/>
    </source>
</evidence>
<proteinExistence type="predicted"/>
<dbReference type="EMBL" id="CAJJDP010000098">
    <property type="protein sequence ID" value="CAD8191048.1"/>
    <property type="molecule type" value="Genomic_DNA"/>
</dbReference>
<dbReference type="AlphaFoldDB" id="A0A8S1WM43"/>
<accession>A0A8S1WM43</accession>
<evidence type="ECO:0000313" key="1">
    <source>
        <dbReference type="EMBL" id="CAD8191048.1"/>
    </source>
</evidence>
<reference evidence="1" key="1">
    <citation type="submission" date="2021-01" db="EMBL/GenBank/DDBJ databases">
        <authorList>
            <consortium name="Genoscope - CEA"/>
            <person name="William W."/>
        </authorList>
    </citation>
    <scope>NUCLEOTIDE SEQUENCE</scope>
</reference>
<comment type="caution">
    <text evidence="1">The sequence shown here is derived from an EMBL/GenBank/DDBJ whole genome shotgun (WGS) entry which is preliminary data.</text>
</comment>
<protein>
    <submittedName>
        <fullName evidence="1">Uncharacterized protein</fullName>
    </submittedName>
</protein>
<dbReference type="Proteomes" id="UP000683925">
    <property type="component" value="Unassembled WGS sequence"/>
</dbReference>
<sequence length="97" mass="11690">MKNQAIILQIKLNNSNQQVQWDSRQSKSLKNFFKKNYVILHPGWANFPKHRIKFETPNLRSGWRNQQFFPSEQTFQFWLLDLVMIDSQQGLVRIIIK</sequence>
<organism evidence="1 2">
    <name type="scientific">Paramecium octaurelia</name>
    <dbReference type="NCBI Taxonomy" id="43137"/>
    <lineage>
        <taxon>Eukaryota</taxon>
        <taxon>Sar</taxon>
        <taxon>Alveolata</taxon>
        <taxon>Ciliophora</taxon>
        <taxon>Intramacronucleata</taxon>
        <taxon>Oligohymenophorea</taxon>
        <taxon>Peniculida</taxon>
        <taxon>Parameciidae</taxon>
        <taxon>Paramecium</taxon>
    </lineage>
</organism>
<name>A0A8S1WM43_PAROT</name>